<comment type="caution">
    <text evidence="14">The sequence shown here is derived from an EMBL/GenBank/DDBJ whole genome shotgun (WGS) entry which is preliminary data.</text>
</comment>
<dbReference type="FunFam" id="1.10.240.10:FF:000001">
    <property type="entry name" value="Tyrosine--tRNA ligase"/>
    <property type="match status" value="1"/>
</dbReference>
<dbReference type="PROSITE" id="PS50889">
    <property type="entry name" value="S4"/>
    <property type="match status" value="1"/>
</dbReference>
<dbReference type="GO" id="GO:0005524">
    <property type="term" value="F:ATP binding"/>
    <property type="evidence" value="ECO:0007669"/>
    <property type="project" value="UniProtKB-UniRule"/>
</dbReference>
<dbReference type="InterPro" id="IPR024107">
    <property type="entry name" value="Tyr-tRNA-ligase_bac_1"/>
</dbReference>
<keyword evidence="7 11" id="KW-0648">Protein biosynthesis</keyword>
<keyword evidence="6 12" id="KW-0694">RNA-binding</keyword>
<feature type="short sequence motif" description="'KMSKS' region" evidence="11">
    <location>
        <begin position="234"/>
        <end position="238"/>
    </location>
</feature>
<dbReference type="NCBIfam" id="TIGR00234">
    <property type="entry name" value="tyrS"/>
    <property type="match status" value="1"/>
</dbReference>
<dbReference type="PRINTS" id="PR01040">
    <property type="entry name" value="TRNASYNTHTYR"/>
</dbReference>
<keyword evidence="15" id="KW-1185">Reference proteome</keyword>
<comment type="catalytic activity">
    <reaction evidence="9 11">
        <text>tRNA(Tyr) + L-tyrosine + ATP = L-tyrosyl-tRNA(Tyr) + AMP + diphosphate + H(+)</text>
        <dbReference type="Rhea" id="RHEA:10220"/>
        <dbReference type="Rhea" id="RHEA-COMP:9706"/>
        <dbReference type="Rhea" id="RHEA-COMP:9707"/>
        <dbReference type="ChEBI" id="CHEBI:15378"/>
        <dbReference type="ChEBI" id="CHEBI:30616"/>
        <dbReference type="ChEBI" id="CHEBI:33019"/>
        <dbReference type="ChEBI" id="CHEBI:58315"/>
        <dbReference type="ChEBI" id="CHEBI:78442"/>
        <dbReference type="ChEBI" id="CHEBI:78536"/>
        <dbReference type="ChEBI" id="CHEBI:456215"/>
        <dbReference type="EC" id="6.1.1.1"/>
    </reaction>
</comment>
<feature type="binding site" evidence="11">
    <location>
        <position position="174"/>
    </location>
    <ligand>
        <name>L-tyrosine</name>
        <dbReference type="ChEBI" id="CHEBI:58315"/>
    </ligand>
</feature>
<dbReference type="PANTHER" id="PTHR11766">
    <property type="entry name" value="TYROSYL-TRNA SYNTHETASE"/>
    <property type="match status" value="1"/>
</dbReference>
<dbReference type="Pfam" id="PF22421">
    <property type="entry name" value="SYY_C-terminal"/>
    <property type="match status" value="1"/>
</dbReference>
<evidence type="ECO:0000313" key="15">
    <source>
        <dbReference type="Proteomes" id="UP000194798"/>
    </source>
</evidence>
<evidence type="ECO:0000256" key="6">
    <source>
        <dbReference type="ARBA" id="ARBA00022884"/>
    </source>
</evidence>
<feature type="domain" description="Tyrosine--tRNA ligase SYY-like C-terminal" evidence="13">
    <location>
        <begin position="339"/>
        <end position="421"/>
    </location>
</feature>
<comment type="subunit">
    <text evidence="11">Homodimer.</text>
</comment>
<dbReference type="InterPro" id="IPR002307">
    <property type="entry name" value="Tyr-tRNA-ligase"/>
</dbReference>
<dbReference type="OrthoDB" id="9804243at2"/>
<dbReference type="InterPro" id="IPR036986">
    <property type="entry name" value="S4_RNA-bd_sf"/>
</dbReference>
<dbReference type="InterPro" id="IPR002305">
    <property type="entry name" value="aa-tRNA-synth_Ic"/>
</dbReference>
<organism evidence="14 15">
    <name type="scientific">Thioflexithrix psekupsensis</name>
    <dbReference type="NCBI Taxonomy" id="1570016"/>
    <lineage>
        <taxon>Bacteria</taxon>
        <taxon>Pseudomonadati</taxon>
        <taxon>Pseudomonadota</taxon>
        <taxon>Gammaproteobacteria</taxon>
        <taxon>Thiotrichales</taxon>
        <taxon>Thioflexithrix</taxon>
    </lineage>
</organism>
<evidence type="ECO:0000256" key="11">
    <source>
        <dbReference type="HAMAP-Rule" id="MF_02006"/>
    </source>
</evidence>
<evidence type="ECO:0000256" key="12">
    <source>
        <dbReference type="PROSITE-ProRule" id="PRU00182"/>
    </source>
</evidence>
<dbReference type="PANTHER" id="PTHR11766:SF0">
    <property type="entry name" value="TYROSINE--TRNA LIGASE, MITOCHONDRIAL"/>
    <property type="match status" value="1"/>
</dbReference>
<feature type="binding site" evidence="11">
    <location>
        <position position="36"/>
    </location>
    <ligand>
        <name>L-tyrosine</name>
        <dbReference type="ChEBI" id="CHEBI:58315"/>
    </ligand>
</feature>
<sequence length="424" mass="47660">MSNLLLNELNARQLIAQLSADAELKQHLSDGCRTLYAGFDPTADSLHIGHLVPLLVLRRFQLAGHQPIALIGGATGLIGDPSFKATERQLNTAETVTHWVEQLSQQLAQFLDFNCGQQSAKIVNNMDWTRSLDVLSFLRDIGKHFSINAMIQKESVKQRIEREGSGISFTEFSYMILQSYDFAMLNRHYHCTLQIGGSDQWGNITGGIDLTRRLNQQTVYGLTVPLVTKADGTKFGKTETGTIWLSSAKTSPYRFYQFWLNTADADVYKFLRYFTFLPPAQIDEIEAADRQATGRREAQSVLAREMTRFIHGEVALHSAERITEALFTDQVQTLNAEELRQLKLDGMPSTELNQSQIALVDLIALTGLAKSKTQAREFITKNAISVNGEKISDLNAMIEANKGFFGRYFIVRRGKKEFHLVDCI</sequence>
<dbReference type="InterPro" id="IPR014729">
    <property type="entry name" value="Rossmann-like_a/b/a_fold"/>
</dbReference>
<dbReference type="RefSeq" id="WP_086487480.1">
    <property type="nucleotide sequence ID" value="NZ_MSLT01000007.1"/>
</dbReference>
<keyword evidence="5 11" id="KW-0067">ATP-binding</keyword>
<dbReference type="EC" id="6.1.1.1" evidence="11"/>
<evidence type="ECO:0000313" key="14">
    <source>
        <dbReference type="EMBL" id="OUD15041.1"/>
    </source>
</evidence>
<dbReference type="GO" id="GO:0004831">
    <property type="term" value="F:tyrosine-tRNA ligase activity"/>
    <property type="evidence" value="ECO:0007669"/>
    <property type="project" value="UniProtKB-UniRule"/>
</dbReference>
<dbReference type="Proteomes" id="UP000194798">
    <property type="component" value="Unassembled WGS sequence"/>
</dbReference>
<dbReference type="EMBL" id="MSLT01000007">
    <property type="protein sequence ID" value="OUD15041.1"/>
    <property type="molecule type" value="Genomic_DNA"/>
</dbReference>
<dbReference type="GO" id="GO:0006437">
    <property type="term" value="P:tyrosyl-tRNA aminoacylation"/>
    <property type="evidence" value="ECO:0007669"/>
    <property type="project" value="UniProtKB-UniRule"/>
</dbReference>
<dbReference type="InterPro" id="IPR054608">
    <property type="entry name" value="SYY-like_C"/>
</dbReference>
<dbReference type="PROSITE" id="PS00178">
    <property type="entry name" value="AA_TRNA_LIGASE_I"/>
    <property type="match status" value="1"/>
</dbReference>
<feature type="binding site" evidence="11">
    <location>
        <position position="178"/>
    </location>
    <ligand>
        <name>L-tyrosine</name>
        <dbReference type="ChEBI" id="CHEBI:58315"/>
    </ligand>
</feature>
<feature type="short sequence motif" description="'HIGH' region" evidence="11">
    <location>
        <begin position="41"/>
        <end position="50"/>
    </location>
</feature>
<name>A0A251XAN9_9GAMM</name>
<dbReference type="GO" id="GO:0042803">
    <property type="term" value="F:protein homodimerization activity"/>
    <property type="evidence" value="ECO:0007669"/>
    <property type="project" value="UniProtKB-ARBA"/>
</dbReference>
<dbReference type="GO" id="GO:0005829">
    <property type="term" value="C:cytosol"/>
    <property type="evidence" value="ECO:0007669"/>
    <property type="project" value="TreeGrafter"/>
</dbReference>
<evidence type="ECO:0000256" key="3">
    <source>
        <dbReference type="ARBA" id="ARBA00022598"/>
    </source>
</evidence>
<dbReference type="CDD" id="cd00165">
    <property type="entry name" value="S4"/>
    <property type="match status" value="1"/>
</dbReference>
<reference evidence="14 15" key="1">
    <citation type="submission" date="2016-12" db="EMBL/GenBank/DDBJ databases">
        <title>Thioflexothrix psekupsii D3 genome sequencing and assembly.</title>
        <authorList>
            <person name="Fomenkov A."/>
            <person name="Vincze T."/>
            <person name="Grabovich M."/>
            <person name="Anton B.P."/>
            <person name="Dubinina G."/>
            <person name="Orlova M."/>
            <person name="Belousova E."/>
            <person name="Roberts R.J."/>
        </authorList>
    </citation>
    <scope>NUCLEOTIDE SEQUENCE [LARGE SCALE GENOMIC DNA]</scope>
    <source>
        <strain evidence="14">D3</strain>
    </source>
</reference>
<dbReference type="InterPro" id="IPR024088">
    <property type="entry name" value="Tyr-tRNA-ligase_bac-type"/>
</dbReference>
<dbReference type="FunFam" id="3.40.50.620:FF:000008">
    <property type="entry name" value="Tyrosine--tRNA ligase"/>
    <property type="match status" value="1"/>
</dbReference>
<evidence type="ECO:0000256" key="8">
    <source>
        <dbReference type="ARBA" id="ARBA00023146"/>
    </source>
</evidence>
<evidence type="ECO:0000256" key="4">
    <source>
        <dbReference type="ARBA" id="ARBA00022741"/>
    </source>
</evidence>
<evidence type="ECO:0000256" key="5">
    <source>
        <dbReference type="ARBA" id="ARBA00022840"/>
    </source>
</evidence>
<evidence type="ECO:0000256" key="2">
    <source>
        <dbReference type="ARBA" id="ARBA00022490"/>
    </source>
</evidence>
<comment type="subcellular location">
    <subcellularLocation>
        <location evidence="1 11">Cytoplasm</location>
    </subcellularLocation>
</comment>
<keyword evidence="2 11" id="KW-0963">Cytoplasm</keyword>
<dbReference type="AlphaFoldDB" id="A0A251XAN9"/>
<dbReference type="Gene3D" id="3.40.50.620">
    <property type="entry name" value="HUPs"/>
    <property type="match status" value="1"/>
</dbReference>
<evidence type="ECO:0000256" key="7">
    <source>
        <dbReference type="ARBA" id="ARBA00022917"/>
    </source>
</evidence>
<keyword evidence="4 11" id="KW-0547">Nucleotide-binding</keyword>
<evidence type="ECO:0000256" key="1">
    <source>
        <dbReference type="ARBA" id="ARBA00004496"/>
    </source>
</evidence>
<evidence type="ECO:0000256" key="9">
    <source>
        <dbReference type="ARBA" id="ARBA00048248"/>
    </source>
</evidence>
<dbReference type="Pfam" id="PF00579">
    <property type="entry name" value="tRNA-synt_1b"/>
    <property type="match status" value="1"/>
</dbReference>
<dbReference type="Gene3D" id="1.10.240.10">
    <property type="entry name" value="Tyrosyl-Transfer RNA Synthetase"/>
    <property type="match status" value="1"/>
</dbReference>
<dbReference type="Gene3D" id="3.10.290.10">
    <property type="entry name" value="RNA-binding S4 domain"/>
    <property type="match status" value="1"/>
</dbReference>
<dbReference type="GO" id="GO:0003723">
    <property type="term" value="F:RNA binding"/>
    <property type="evidence" value="ECO:0007669"/>
    <property type="project" value="UniProtKB-KW"/>
</dbReference>
<keyword evidence="8 11" id="KW-0030">Aminoacyl-tRNA synthetase</keyword>
<accession>A0A251XAN9</accession>
<dbReference type="SUPFAM" id="SSF52374">
    <property type="entry name" value="Nucleotidylyl transferase"/>
    <property type="match status" value="1"/>
</dbReference>
<comment type="similarity">
    <text evidence="10 11">Belongs to the class-I aminoacyl-tRNA synthetase family. TyrS type 1 subfamily.</text>
</comment>
<dbReference type="InterPro" id="IPR001412">
    <property type="entry name" value="aa-tRNA-synth_I_CS"/>
</dbReference>
<gene>
    <name evidence="11" type="primary">tyrS</name>
    <name evidence="14" type="ORF">TPSD3_04925</name>
</gene>
<keyword evidence="3 11" id="KW-0436">Ligase</keyword>
<proteinExistence type="inferred from homology"/>
<dbReference type="CDD" id="cd00805">
    <property type="entry name" value="TyrRS_core"/>
    <property type="match status" value="1"/>
</dbReference>
<dbReference type="SUPFAM" id="SSF55174">
    <property type="entry name" value="Alpha-L RNA-binding motif"/>
    <property type="match status" value="1"/>
</dbReference>
<dbReference type="HAMAP" id="MF_02006">
    <property type="entry name" value="Tyr_tRNA_synth_type1"/>
    <property type="match status" value="1"/>
</dbReference>
<evidence type="ECO:0000259" key="13">
    <source>
        <dbReference type="Pfam" id="PF22421"/>
    </source>
</evidence>
<protein>
    <recommendedName>
        <fullName evidence="11">Tyrosine--tRNA ligase</fullName>
        <ecNumber evidence="11">6.1.1.1</ecNumber>
    </recommendedName>
    <alternativeName>
        <fullName evidence="11">Tyrosyl-tRNA synthetase</fullName>
        <shortName evidence="11">TyrRS</shortName>
    </alternativeName>
</protein>
<evidence type="ECO:0000256" key="10">
    <source>
        <dbReference type="ARBA" id="ARBA00060965"/>
    </source>
</evidence>
<comment type="function">
    <text evidence="11">Catalyzes the attachment of tyrosine to tRNA(Tyr) in a two-step reaction: tyrosine is first activated by ATP to form Tyr-AMP and then transferred to the acceptor end of tRNA(Tyr).</text>
</comment>
<feature type="binding site" evidence="11">
    <location>
        <position position="237"/>
    </location>
    <ligand>
        <name>ATP</name>
        <dbReference type="ChEBI" id="CHEBI:30616"/>
    </ligand>
</feature>